<accession>A0A1S2V5E1</accession>
<evidence type="ECO:0000256" key="1">
    <source>
        <dbReference type="ARBA" id="ARBA00023015"/>
    </source>
</evidence>
<evidence type="ECO:0000256" key="2">
    <source>
        <dbReference type="ARBA" id="ARBA00023125"/>
    </source>
</evidence>
<dbReference type="EMBL" id="MDDR01000010">
    <property type="protein sequence ID" value="OIN53921.1"/>
    <property type="molecule type" value="Genomic_DNA"/>
</dbReference>
<dbReference type="AlphaFoldDB" id="A0A1S2V5E1"/>
<dbReference type="InterPro" id="IPR050204">
    <property type="entry name" value="AraC_XylS_family_regulators"/>
</dbReference>
<evidence type="ECO:0000313" key="10">
    <source>
        <dbReference type="Proteomes" id="UP000182179"/>
    </source>
</evidence>
<feature type="domain" description="HTH araC/xylS-type" evidence="6">
    <location>
        <begin position="218"/>
        <end position="319"/>
    </location>
</feature>
<dbReference type="SMART" id="SM00342">
    <property type="entry name" value="HTH_ARAC"/>
    <property type="match status" value="1"/>
</dbReference>
<keyword evidence="4" id="KW-0804">Transcription</keyword>
<gene>
    <name evidence="7" type="ORF">BFL40_07650</name>
    <name evidence="8" type="ORF">SAMN04515675_1274</name>
</gene>
<dbReference type="InterPro" id="IPR009057">
    <property type="entry name" value="Homeodomain-like_sf"/>
</dbReference>
<evidence type="ECO:0000259" key="6">
    <source>
        <dbReference type="PROSITE" id="PS01124"/>
    </source>
</evidence>
<dbReference type="EMBL" id="FNTS01000002">
    <property type="protein sequence ID" value="SED47946.1"/>
    <property type="molecule type" value="Genomic_DNA"/>
</dbReference>
<evidence type="ECO:0000256" key="5">
    <source>
        <dbReference type="ARBA" id="ARBA00037345"/>
    </source>
</evidence>
<evidence type="ECO:0000256" key="4">
    <source>
        <dbReference type="ARBA" id="ARBA00023163"/>
    </source>
</evidence>
<keyword evidence="3" id="KW-0010">Activator</keyword>
<dbReference type="RefSeq" id="WP_071483390.1">
    <property type="nucleotide sequence ID" value="NZ_FNTS01000002.1"/>
</dbReference>
<dbReference type="OrthoDB" id="9816461at2"/>
<protein>
    <submittedName>
        <fullName evidence="7">AraC family transcriptional regulator</fullName>
    </submittedName>
    <submittedName>
        <fullName evidence="8">AraC-binding-like domain-containing protein</fullName>
    </submittedName>
</protein>
<organism evidence="7 9">
    <name type="scientific">Pseudomonas costantinii</name>
    <dbReference type="NCBI Taxonomy" id="168469"/>
    <lineage>
        <taxon>Bacteria</taxon>
        <taxon>Pseudomonadati</taxon>
        <taxon>Pseudomonadota</taxon>
        <taxon>Gammaproteobacteria</taxon>
        <taxon>Pseudomonadales</taxon>
        <taxon>Pseudomonadaceae</taxon>
        <taxon>Pseudomonas</taxon>
    </lineage>
</organism>
<name>A0A1S2V5E1_9PSED</name>
<reference evidence="8 10" key="2">
    <citation type="submission" date="2016-10" db="EMBL/GenBank/DDBJ databases">
        <authorList>
            <person name="Varghese N."/>
            <person name="Submissions S."/>
        </authorList>
    </citation>
    <scope>NUCLEOTIDE SEQUENCE [LARGE SCALE GENOMIC DNA]</scope>
    <source>
        <strain evidence="8 10">BS2773</strain>
    </source>
</reference>
<dbReference type="PRINTS" id="PR00032">
    <property type="entry name" value="HTHARAC"/>
</dbReference>
<dbReference type="InterPro" id="IPR020449">
    <property type="entry name" value="Tscrpt_reg_AraC-type_HTH"/>
</dbReference>
<dbReference type="Pfam" id="PF12833">
    <property type="entry name" value="HTH_18"/>
    <property type="match status" value="1"/>
</dbReference>
<dbReference type="PANTHER" id="PTHR46796:SF6">
    <property type="entry name" value="ARAC SUBFAMILY"/>
    <property type="match status" value="1"/>
</dbReference>
<dbReference type="GO" id="GO:0043565">
    <property type="term" value="F:sequence-specific DNA binding"/>
    <property type="evidence" value="ECO:0007669"/>
    <property type="project" value="InterPro"/>
</dbReference>
<reference evidence="7 9" key="1">
    <citation type="submission" date="2016-08" db="EMBL/GenBank/DDBJ databases">
        <title>Draft genome sequence of Pseudomonas costantinii LMG 22119, type strain isolated from cultivated mushroom (Agaricus bisporus) sporophores.</title>
        <authorList>
            <person name="Tambong J.T."/>
        </authorList>
    </citation>
    <scope>NUCLEOTIDE SEQUENCE [LARGE SCALE GENOMIC DNA]</scope>
    <source>
        <strain evidence="7 9">LMG 22119</strain>
    </source>
</reference>
<evidence type="ECO:0000313" key="7">
    <source>
        <dbReference type="EMBL" id="OIN53921.1"/>
    </source>
</evidence>
<dbReference type="GO" id="GO:0003700">
    <property type="term" value="F:DNA-binding transcription factor activity"/>
    <property type="evidence" value="ECO:0007669"/>
    <property type="project" value="InterPro"/>
</dbReference>
<dbReference type="InterPro" id="IPR035418">
    <property type="entry name" value="AraC-bd_2"/>
</dbReference>
<keyword evidence="10" id="KW-1185">Reference proteome</keyword>
<evidence type="ECO:0000256" key="3">
    <source>
        <dbReference type="ARBA" id="ARBA00023159"/>
    </source>
</evidence>
<dbReference type="SUPFAM" id="SSF46689">
    <property type="entry name" value="Homeodomain-like"/>
    <property type="match status" value="2"/>
</dbReference>
<dbReference type="Pfam" id="PF14525">
    <property type="entry name" value="AraC_binding_2"/>
    <property type="match status" value="1"/>
</dbReference>
<dbReference type="PANTHER" id="PTHR46796">
    <property type="entry name" value="HTH-TYPE TRANSCRIPTIONAL ACTIVATOR RHAS-RELATED"/>
    <property type="match status" value="1"/>
</dbReference>
<dbReference type="Proteomes" id="UP000181661">
    <property type="component" value="Unassembled WGS sequence"/>
</dbReference>
<sequence length="319" mass="35676">MTANALLEIRRASTQDTPLEQRLEFWEDYNSSILVGLKCSSYSPFGFTATQDNVCLERLRVANIGGNEHVVERDRSMVRAAPKESIFVSLVLGNQSFFYQDNGCNLLQPGELVIYRTDKPYVFGFSGPMRQLIFDIPQDDFAERCLRDFKGPLKLGAETPVQRLLVRSLGERTQGFFDAPREDGAGRFQEEAYNLLASIISDHTGEHRASALSASYLLAAKQHIQEHLDDPSLSCEQVAAAAGISSRHLARLFAQEGGAPSRYLQEKRLERARQLLASPRGSRLDIAEIAYRHGFSSQAHFARAFKGRFGMTPSEARAR</sequence>
<dbReference type="InterPro" id="IPR018060">
    <property type="entry name" value="HTH_AraC"/>
</dbReference>
<keyword evidence="1" id="KW-0805">Transcription regulation</keyword>
<evidence type="ECO:0000313" key="9">
    <source>
        <dbReference type="Proteomes" id="UP000181661"/>
    </source>
</evidence>
<keyword evidence="2" id="KW-0238">DNA-binding</keyword>
<evidence type="ECO:0000313" key="8">
    <source>
        <dbReference type="EMBL" id="SED47946.1"/>
    </source>
</evidence>
<dbReference type="PROSITE" id="PS01124">
    <property type="entry name" value="HTH_ARAC_FAMILY_2"/>
    <property type="match status" value="1"/>
</dbReference>
<comment type="function">
    <text evidence="5">Regulatory protein of the TOL plasmid xyl operons. XylS activates the xylXYZLTEGFJQKIH operon required for the degradation of toluene, m-xylene and p-xylene.</text>
</comment>
<proteinExistence type="predicted"/>
<comment type="caution">
    <text evidence="7">The sequence shown here is derived from an EMBL/GenBank/DDBJ whole genome shotgun (WGS) entry which is preliminary data.</text>
</comment>
<dbReference type="Gene3D" id="1.10.10.60">
    <property type="entry name" value="Homeodomain-like"/>
    <property type="match status" value="1"/>
</dbReference>
<dbReference type="Proteomes" id="UP000182179">
    <property type="component" value="Unassembled WGS sequence"/>
</dbReference>